<evidence type="ECO:0000256" key="4">
    <source>
        <dbReference type="ARBA" id="ARBA00022833"/>
    </source>
</evidence>
<organism evidence="8 9">
    <name type="scientific">Blautia intestinihominis</name>
    <dbReference type="NCBI Taxonomy" id="3133152"/>
    <lineage>
        <taxon>Bacteria</taxon>
        <taxon>Bacillati</taxon>
        <taxon>Bacillota</taxon>
        <taxon>Clostridia</taxon>
        <taxon>Lachnospirales</taxon>
        <taxon>Lachnospiraceae</taxon>
        <taxon>Blautia</taxon>
    </lineage>
</organism>
<dbReference type="InterPro" id="IPR008964">
    <property type="entry name" value="Invasin/intimin_cell_adhesion"/>
</dbReference>
<protein>
    <submittedName>
        <fullName evidence="8">RICIN domain-containing protein</fullName>
    </submittedName>
</protein>
<dbReference type="Pfam" id="PF02368">
    <property type="entry name" value="Big_2"/>
    <property type="match status" value="1"/>
</dbReference>
<evidence type="ECO:0000256" key="6">
    <source>
        <dbReference type="SAM" id="SignalP"/>
    </source>
</evidence>
<evidence type="ECO:0000256" key="3">
    <source>
        <dbReference type="ARBA" id="ARBA00022771"/>
    </source>
</evidence>
<keyword evidence="3" id="KW-0863">Zinc-finger</keyword>
<keyword evidence="6" id="KW-0732">Signal</keyword>
<dbReference type="InterPro" id="IPR035992">
    <property type="entry name" value="Ricin_B-like_lectins"/>
</dbReference>
<keyword evidence="4" id="KW-0862">Zinc</keyword>
<sequence>MRKKIKKWFSCMIAAAMVMSTVNLPVDTFASDFSDGVEISVEDEIEEDTPDVTADGDEVETDVFSDEEKENIEDVDISDKTENEISDKVETEDEEVFSDHMDEIVEDEAVAVGISQSEFNNKLNELRGRYPNYSVWNDWFDGGHQCFGFARLIGYNVFGSMPSTWGKTYSINDVKAGDLVQYGNTSGSGHTIFVTNVSGDTITFVDCNGNGNYSNGTKVRSNGVKWDNTIKKGAKIWNKYSFSYIISSPGIGPDPTPTPSPSHVDVGTNFYAYLINTATWLHATNDDSGNVSVRKLQYTSNQTWYFERQGDGSYKITSCKDGRCMEVHNFESANGTNVEMNGWNGNTAQRWFIYGSSGEYKLKAACGNNALDMRGGPDEATDGTNLNMWEDNGTAAQKFQIWKLEPNLGTTAASVEKYGDADGNNVKISWNSCNNATGYDIRIFNESETEVVQTFWNVQGTSCLAKLASGTYRVRVYTLNSQFNAWKEGETRSFTCGNNLGKGFYAYLINTATWLHATNDGGNVNVKKLDYSPNQIWYFELQSDGSYKITSAEDDRCMEVHNFESANGTNVEMNGWNGNTAQRWFIYGSSGAYKLKAACGENALDMKGGPEAATDGTNLNMWEDNGTDAQKFSIWKLDDIKDTIRNKTIELEYSECVYTGKECTPEISVKKDSTKLVKDTDYRVSYENNVKVGTATVTILGIGKYTGRIKKQFKINKASQNLTVSIDKTDLAIGETAQIKTSGQGKITYKSSAEDKVTVSSTGVITGKQAGDATITITASGTENYNSAAKELLIHVLKDCVGNKHTWDSGKITKQPTCTEDGKKTYTCTTCGTVRTEILPATGHTWDNGKITREATCITDGQKTYTCTICKNTKTESISKTGHKEVKDVAVSATCENTGKTEGSHCSVCGTIIKKQETIPATGHTWDSGKVTKQPTCTTDGQKTYTCTICKKTKTENISKTGHKEVKDAAVSATCENTGKTEGSHCSVCNTVLKKQETLPATGHTWDGGKVTKAATCTTDGEKNYTCTTCHKTRTESIPKTGHTEVKDAATPATCENTGKTEGSHCSVCNTVLKKQETLPALGHTWDSGKVTKVATCTTDGEKNYTCTTCHKTRIESVPKTGHTEVKDAATPATCEDAGKTEGSHCSICGTVIKKQETIPALGHTWDSGKVTKAATCTTDGEKTYTCTICQKTRTETIPATGHTEITKFAKKATCETEGYTGDIYCNNCGEMLKEGKVIEKLSHDWKQTGTKKATCTASGENTYTCIRCNKTKTEQIPATGHKWSTWWKLSDATVFKPQKQQRTCSLCHISQTRDYGSKLK</sequence>
<dbReference type="PANTHER" id="PTHR24376">
    <property type="entry name" value="ZINC FINGER PROTEIN"/>
    <property type="match status" value="1"/>
</dbReference>
<evidence type="ECO:0000313" key="9">
    <source>
        <dbReference type="Proteomes" id="UP001446032"/>
    </source>
</evidence>
<dbReference type="SUPFAM" id="SSF49373">
    <property type="entry name" value="Invasin/intimin cell-adhesion fragments"/>
    <property type="match status" value="1"/>
</dbReference>
<evidence type="ECO:0000256" key="2">
    <source>
        <dbReference type="ARBA" id="ARBA00022737"/>
    </source>
</evidence>
<dbReference type="Gene3D" id="2.60.40.1080">
    <property type="match status" value="1"/>
</dbReference>
<dbReference type="InterPro" id="IPR038765">
    <property type="entry name" value="Papain-like_cys_pep_sf"/>
</dbReference>
<dbReference type="EMBL" id="JBBMEI010000129">
    <property type="protein sequence ID" value="MEQ2360330.1"/>
    <property type="molecule type" value="Genomic_DNA"/>
</dbReference>
<dbReference type="InterPro" id="IPR000772">
    <property type="entry name" value="Ricin_B_lectin"/>
</dbReference>
<evidence type="ECO:0000259" key="7">
    <source>
        <dbReference type="SMART" id="SM00458"/>
    </source>
</evidence>
<name>A0ABV1ARM1_9FIRM</name>
<dbReference type="SUPFAM" id="SSF50370">
    <property type="entry name" value="Ricin B-like lectins"/>
    <property type="match status" value="2"/>
</dbReference>
<reference evidence="8 9" key="1">
    <citation type="submission" date="2024-03" db="EMBL/GenBank/DDBJ databases">
        <title>Human intestinal bacterial collection.</title>
        <authorList>
            <person name="Pauvert C."/>
            <person name="Hitch T.C.A."/>
            <person name="Clavel T."/>
        </authorList>
    </citation>
    <scope>NUCLEOTIDE SEQUENCE [LARGE SCALE GENOMIC DNA]</scope>
    <source>
        <strain evidence="8 9">CLA-AA-H95</strain>
    </source>
</reference>
<keyword evidence="9" id="KW-1185">Reference proteome</keyword>
<accession>A0ABV1ARM1</accession>
<feature type="region of interest" description="Disordered" evidence="5">
    <location>
        <begin position="45"/>
        <end position="70"/>
    </location>
</feature>
<feature type="domain" description="Ricin B lectin" evidence="7">
    <location>
        <begin position="269"/>
        <end position="405"/>
    </location>
</feature>
<evidence type="ECO:0000313" key="8">
    <source>
        <dbReference type="EMBL" id="MEQ2360330.1"/>
    </source>
</evidence>
<keyword evidence="2" id="KW-0677">Repeat</keyword>
<comment type="caution">
    <text evidence="8">The sequence shown here is derived from an EMBL/GenBank/DDBJ whole genome shotgun (WGS) entry which is preliminary data.</text>
</comment>
<evidence type="ECO:0000256" key="1">
    <source>
        <dbReference type="ARBA" id="ARBA00022723"/>
    </source>
</evidence>
<feature type="non-terminal residue" evidence="8">
    <location>
        <position position="1321"/>
    </location>
</feature>
<dbReference type="CDD" id="cd00161">
    <property type="entry name" value="beta-trefoil_Ricin-like"/>
    <property type="match status" value="2"/>
</dbReference>
<proteinExistence type="predicted"/>
<feature type="chain" id="PRO_5047339781" evidence="6">
    <location>
        <begin position="26"/>
        <end position="1321"/>
    </location>
</feature>
<dbReference type="SUPFAM" id="SSF54001">
    <property type="entry name" value="Cysteine proteinases"/>
    <property type="match status" value="1"/>
</dbReference>
<dbReference type="Proteomes" id="UP001446032">
    <property type="component" value="Unassembled WGS sequence"/>
</dbReference>
<keyword evidence="1" id="KW-0479">Metal-binding</keyword>
<dbReference type="PANTHER" id="PTHR24376:SF235">
    <property type="entry name" value="C2H2-TYPE DOMAIN-CONTAINING PROTEIN"/>
    <property type="match status" value="1"/>
</dbReference>
<dbReference type="Pfam" id="PF14200">
    <property type="entry name" value="RicinB_lectin_2"/>
    <property type="match status" value="2"/>
</dbReference>
<feature type="signal peptide" evidence="6">
    <location>
        <begin position="1"/>
        <end position="25"/>
    </location>
</feature>
<evidence type="ECO:0000256" key="5">
    <source>
        <dbReference type="SAM" id="MobiDB-lite"/>
    </source>
</evidence>
<gene>
    <name evidence="8" type="ORF">WMO75_18805</name>
</gene>
<dbReference type="Gene3D" id="2.80.10.50">
    <property type="match status" value="4"/>
</dbReference>
<dbReference type="PROSITE" id="PS50231">
    <property type="entry name" value="RICIN_B_LECTIN"/>
    <property type="match status" value="2"/>
</dbReference>
<dbReference type="SMART" id="SM00458">
    <property type="entry name" value="RICIN"/>
    <property type="match status" value="2"/>
</dbReference>
<dbReference type="RefSeq" id="WP_349078732.1">
    <property type="nucleotide sequence ID" value="NZ_JBBMEI010000129.1"/>
</dbReference>
<dbReference type="InterPro" id="IPR003343">
    <property type="entry name" value="Big_2"/>
</dbReference>
<feature type="domain" description="Ricin B lectin" evidence="7">
    <location>
        <begin position="503"/>
        <end position="635"/>
    </location>
</feature>